<comment type="similarity">
    <text evidence="3">Belongs to the CobB/CobQ family. CobQ subfamily.</text>
</comment>
<evidence type="ECO:0000259" key="11">
    <source>
        <dbReference type="Pfam" id="PF07685"/>
    </source>
</evidence>
<dbReference type="SUPFAM" id="SSF52540">
    <property type="entry name" value="P-loop containing nucleoside triphosphate hydrolases"/>
    <property type="match status" value="1"/>
</dbReference>
<dbReference type="Proteomes" id="UP001500604">
    <property type="component" value="Unassembled WGS sequence"/>
</dbReference>
<dbReference type="PANTHER" id="PTHR43873:SF1">
    <property type="entry name" value="COBYRINATE A,C-DIAMIDE SYNTHASE"/>
    <property type="match status" value="1"/>
</dbReference>
<evidence type="ECO:0000256" key="3">
    <source>
        <dbReference type="ARBA" id="ARBA00006205"/>
    </source>
</evidence>
<evidence type="ECO:0000256" key="9">
    <source>
        <dbReference type="ARBA" id="ARBA00022962"/>
    </source>
</evidence>
<feature type="domain" description="CobQ/CobB/MinD/ParA nucleotide binding" evidence="10">
    <location>
        <begin position="23"/>
        <end position="200"/>
    </location>
</feature>
<dbReference type="Pfam" id="PF07685">
    <property type="entry name" value="GATase_3"/>
    <property type="match status" value="1"/>
</dbReference>
<dbReference type="InterPro" id="IPR004484">
    <property type="entry name" value="CbiA/CobB_synth"/>
</dbReference>
<comment type="pathway">
    <text evidence="2">Cofactor biosynthesis; adenosylcobalamin biosynthesis.</text>
</comment>
<keyword evidence="13" id="KW-1185">Reference proteome</keyword>
<comment type="caution">
    <text evidence="12">The sequence shown here is derived from an EMBL/GenBank/DDBJ whole genome shotgun (WGS) entry which is preliminary data.</text>
</comment>
<keyword evidence="6" id="KW-0547">Nucleotide-binding</keyword>
<organism evidence="12 13">
    <name type="scientific">Kistimonas scapharcae</name>
    <dbReference type="NCBI Taxonomy" id="1036133"/>
    <lineage>
        <taxon>Bacteria</taxon>
        <taxon>Pseudomonadati</taxon>
        <taxon>Pseudomonadota</taxon>
        <taxon>Gammaproteobacteria</taxon>
        <taxon>Oceanospirillales</taxon>
        <taxon>Endozoicomonadaceae</taxon>
        <taxon>Kistimonas</taxon>
    </lineage>
</organism>
<evidence type="ECO:0000256" key="6">
    <source>
        <dbReference type="ARBA" id="ARBA00022741"/>
    </source>
</evidence>
<dbReference type="InterPro" id="IPR027417">
    <property type="entry name" value="P-loop_NTPase"/>
</dbReference>
<dbReference type="EMBL" id="BAABFL010000465">
    <property type="protein sequence ID" value="GAA4651888.1"/>
    <property type="molecule type" value="Genomic_DNA"/>
</dbReference>
<dbReference type="NCBIfam" id="TIGR00379">
    <property type="entry name" value="cobB"/>
    <property type="match status" value="1"/>
</dbReference>
<name>A0ABP8V6L2_9GAMM</name>
<evidence type="ECO:0000256" key="4">
    <source>
        <dbReference type="ARBA" id="ARBA00022573"/>
    </source>
</evidence>
<dbReference type="InterPro" id="IPR029062">
    <property type="entry name" value="Class_I_gatase-like"/>
</dbReference>
<evidence type="ECO:0000256" key="1">
    <source>
        <dbReference type="ARBA" id="ARBA00001946"/>
    </source>
</evidence>
<evidence type="ECO:0000259" key="10">
    <source>
        <dbReference type="Pfam" id="PF01656"/>
    </source>
</evidence>
<dbReference type="NCBIfam" id="NF002204">
    <property type="entry name" value="PRK01077.1"/>
    <property type="match status" value="1"/>
</dbReference>
<keyword evidence="9" id="KW-0315">Glutamine amidotransferase</keyword>
<dbReference type="Pfam" id="PF01656">
    <property type="entry name" value="CbiA"/>
    <property type="match status" value="1"/>
</dbReference>
<dbReference type="InterPro" id="IPR011698">
    <property type="entry name" value="GATase_3"/>
</dbReference>
<keyword evidence="8" id="KW-0460">Magnesium</keyword>
<evidence type="ECO:0000313" key="12">
    <source>
        <dbReference type="EMBL" id="GAA4651888.1"/>
    </source>
</evidence>
<proteinExistence type="inferred from homology"/>
<dbReference type="SUPFAM" id="SSF52317">
    <property type="entry name" value="Class I glutamine amidotransferase-like"/>
    <property type="match status" value="1"/>
</dbReference>
<evidence type="ECO:0000256" key="5">
    <source>
        <dbReference type="ARBA" id="ARBA00022598"/>
    </source>
</evidence>
<keyword evidence="4" id="KW-0169">Cobalamin biosynthesis</keyword>
<dbReference type="PANTHER" id="PTHR43873">
    <property type="entry name" value="COBYRINATE A,C-DIAMIDE SYNTHASE"/>
    <property type="match status" value="1"/>
</dbReference>
<dbReference type="Gene3D" id="3.40.50.880">
    <property type="match status" value="1"/>
</dbReference>
<evidence type="ECO:0000256" key="7">
    <source>
        <dbReference type="ARBA" id="ARBA00022840"/>
    </source>
</evidence>
<comment type="cofactor">
    <cofactor evidence="1">
        <name>Mg(2+)</name>
        <dbReference type="ChEBI" id="CHEBI:18420"/>
    </cofactor>
</comment>
<evidence type="ECO:0000256" key="2">
    <source>
        <dbReference type="ARBA" id="ARBA00004953"/>
    </source>
</evidence>
<feature type="domain" description="CobB/CobQ-like glutamine amidotransferase" evidence="11">
    <location>
        <begin position="254"/>
        <end position="438"/>
    </location>
</feature>
<keyword evidence="7" id="KW-0067">ATP-binding</keyword>
<sequence>MPMTDHPASLSLANIEPFSCPAVMIASPASGQGKTTFTAALARLYRNKGLSVKVFKCGPDFLDPMIHEQACGNPVDVVDTWMTTDDYTRFMLAEAAACHDVLIVEAAMGLFDGDSSPAALARQLGLPIWTVINARAMAQSFGALAYGLKHYQPDTPLAGVIAGQVGGDYHVELLRESLPEDIPLVGAIPRDSAMVLPERHLGLVQASELATTLDQQLDNAAALLESRGFGALPPDVTFTLPECDSVEPLLNGCRIAIARDDAFAFIYAANLRTLKALGAELQIFSPVAGDRLPECDAVWLPGGYPELHMTALAENCALVADLEAHVAAGRQLYAECGGMLYLLESLTDQHGATGMMAGLLPGSATLQERLVNLGLEALDLPEGELRGHSFHYSTMTTPMTPWQHTRRQRARYGSDTGEAVYRKGSIQASYHHAYFASAPHAAATLFMASDLTKPMKHALDQASETV</sequence>
<protein>
    <submittedName>
        <fullName evidence="12">Cobyrinate a,c-diamide synthase</fullName>
    </submittedName>
</protein>
<dbReference type="Gene3D" id="3.40.50.300">
    <property type="entry name" value="P-loop containing nucleotide triphosphate hydrolases"/>
    <property type="match status" value="1"/>
</dbReference>
<evidence type="ECO:0000313" key="13">
    <source>
        <dbReference type="Proteomes" id="UP001500604"/>
    </source>
</evidence>
<reference evidence="13" key="1">
    <citation type="journal article" date="2019" name="Int. J. Syst. Evol. Microbiol.">
        <title>The Global Catalogue of Microorganisms (GCM) 10K type strain sequencing project: providing services to taxonomists for standard genome sequencing and annotation.</title>
        <authorList>
            <consortium name="The Broad Institute Genomics Platform"/>
            <consortium name="The Broad Institute Genome Sequencing Center for Infectious Disease"/>
            <person name="Wu L."/>
            <person name="Ma J."/>
        </authorList>
    </citation>
    <scope>NUCLEOTIDE SEQUENCE [LARGE SCALE GENOMIC DNA]</scope>
    <source>
        <strain evidence="13">JCM 17805</strain>
    </source>
</reference>
<dbReference type="CDD" id="cd03130">
    <property type="entry name" value="GATase1_CobB"/>
    <property type="match status" value="1"/>
</dbReference>
<keyword evidence="5" id="KW-0436">Ligase</keyword>
<gene>
    <name evidence="12" type="ORF">GCM10023116_41720</name>
</gene>
<accession>A0ABP8V6L2</accession>
<evidence type="ECO:0000256" key="8">
    <source>
        <dbReference type="ARBA" id="ARBA00022842"/>
    </source>
</evidence>
<dbReference type="InterPro" id="IPR002586">
    <property type="entry name" value="CobQ/CobB/MinD/ParA_Nub-bd_dom"/>
</dbReference>
<dbReference type="PROSITE" id="PS51274">
    <property type="entry name" value="GATASE_COBBQ"/>
    <property type="match status" value="1"/>
</dbReference>